<gene>
    <name evidence="1" type="ORF">MNBD_GAMMA12-187</name>
</gene>
<dbReference type="AlphaFoldDB" id="A0A3B0YZR9"/>
<evidence type="ECO:0000313" key="1">
    <source>
        <dbReference type="EMBL" id="VAW74454.1"/>
    </source>
</evidence>
<protein>
    <submittedName>
        <fullName evidence="1">Uncharacterized protein</fullName>
    </submittedName>
</protein>
<dbReference type="EMBL" id="UOFL01000058">
    <property type="protein sequence ID" value="VAW74454.1"/>
    <property type="molecule type" value="Genomic_DNA"/>
</dbReference>
<proteinExistence type="predicted"/>
<reference evidence="1" key="1">
    <citation type="submission" date="2018-06" db="EMBL/GenBank/DDBJ databases">
        <authorList>
            <person name="Zhirakovskaya E."/>
        </authorList>
    </citation>
    <scope>NUCLEOTIDE SEQUENCE</scope>
</reference>
<organism evidence="1">
    <name type="scientific">hydrothermal vent metagenome</name>
    <dbReference type="NCBI Taxonomy" id="652676"/>
    <lineage>
        <taxon>unclassified sequences</taxon>
        <taxon>metagenomes</taxon>
        <taxon>ecological metagenomes</taxon>
    </lineage>
</organism>
<accession>A0A3B0YZR9</accession>
<name>A0A3B0YZR9_9ZZZZ</name>
<sequence>MSHIELKVSDVSDEQLCYYRLQARNHAGLTGRLFINDVEVHRFTPDKSQISCDNIQNWLMPGDNYLVISITEDGSIDLDDETPLYECALHGMTSPGIPDDTNCLWSISLEHSEKNFPMSRAWQFCFTSLQVPSSQLWRNAEVVDVLNDNDRNDIVALQNKLVLAFEDGKSDEVLKMYDFILTEEASMLHDSEQIKSSQVIEEMEFLSDMTQQGLVKFTQQDDVYFNHIVGNRVIQLCSDAGGATVTINGGEGEYIDLNIFASRIDKEWHLVRR</sequence>